<evidence type="ECO:0000313" key="7">
    <source>
        <dbReference type="Proteomes" id="UP001595607"/>
    </source>
</evidence>
<dbReference type="CDD" id="cd03349">
    <property type="entry name" value="LbH_XAT"/>
    <property type="match status" value="1"/>
</dbReference>
<protein>
    <submittedName>
        <fullName evidence="6">CatB-related O-acetyltransferase</fullName>
        <ecNumber evidence="6">2.3.1.-</ecNumber>
    </submittedName>
</protein>
<dbReference type="EC" id="2.3.1.-" evidence="6"/>
<sequence>MSANTPGFPKPETTHPLTLPDGSTHQGTVFLNAVIDHPRMEIGDYSYAHAFDPPEDWAARLAPYLYDFSPEKLTIGRFCQIADSVRIITSSANHRYDGISSYPFMIFTPGDATGRPSMPDPGPDTVIGNDVWIGSGATILPGARIGDGVIIGAGSVVRGEIPDYAMVGGNPSQVIRRRFSDEEIERLTQIAWWDWPIETIVTHEREICGGDVEALAAVRPNI</sequence>
<dbReference type="GO" id="GO:0016746">
    <property type="term" value="F:acyltransferase activity"/>
    <property type="evidence" value="ECO:0007669"/>
    <property type="project" value="UniProtKB-KW"/>
</dbReference>
<dbReference type="SUPFAM" id="SSF51161">
    <property type="entry name" value="Trimeric LpxA-like enzymes"/>
    <property type="match status" value="1"/>
</dbReference>
<dbReference type="RefSeq" id="WP_189576860.1">
    <property type="nucleotide sequence ID" value="NZ_BMXU01000002.1"/>
</dbReference>
<evidence type="ECO:0000256" key="1">
    <source>
        <dbReference type="ARBA" id="ARBA00007274"/>
    </source>
</evidence>
<proteinExistence type="inferred from homology"/>
<keyword evidence="4 6" id="KW-0012">Acyltransferase</keyword>
<dbReference type="EMBL" id="JBHRVA010000003">
    <property type="protein sequence ID" value="MFC3303896.1"/>
    <property type="molecule type" value="Genomic_DNA"/>
</dbReference>
<dbReference type="PANTHER" id="PTHR43300">
    <property type="entry name" value="ACETYLTRANSFERASE"/>
    <property type="match status" value="1"/>
</dbReference>
<evidence type="ECO:0000256" key="5">
    <source>
        <dbReference type="SAM" id="MobiDB-lite"/>
    </source>
</evidence>
<dbReference type="PROSITE" id="PS00101">
    <property type="entry name" value="HEXAPEP_TRANSFERASES"/>
    <property type="match status" value="1"/>
</dbReference>
<dbReference type="Pfam" id="PF00132">
    <property type="entry name" value="Hexapep"/>
    <property type="match status" value="1"/>
</dbReference>
<comment type="caution">
    <text evidence="6">The sequence shown here is derived from an EMBL/GenBank/DDBJ whole genome shotgun (WGS) entry which is preliminary data.</text>
</comment>
<name>A0ABV7MFF3_9PROT</name>
<dbReference type="Proteomes" id="UP001595607">
    <property type="component" value="Unassembled WGS sequence"/>
</dbReference>
<dbReference type="PANTHER" id="PTHR43300:SF11">
    <property type="entry name" value="ACETYLTRANSFERASE RV3034C-RELATED"/>
    <property type="match status" value="1"/>
</dbReference>
<dbReference type="Gene3D" id="2.160.10.10">
    <property type="entry name" value="Hexapeptide repeat proteins"/>
    <property type="match status" value="1"/>
</dbReference>
<gene>
    <name evidence="6" type="ORF">ACFONP_14280</name>
</gene>
<organism evidence="6 7">
    <name type="scientific">Parvularcula lutaonensis</name>
    <dbReference type="NCBI Taxonomy" id="491923"/>
    <lineage>
        <taxon>Bacteria</taxon>
        <taxon>Pseudomonadati</taxon>
        <taxon>Pseudomonadota</taxon>
        <taxon>Alphaproteobacteria</taxon>
        <taxon>Parvularculales</taxon>
        <taxon>Parvularculaceae</taxon>
        <taxon>Parvularcula</taxon>
    </lineage>
</organism>
<evidence type="ECO:0000256" key="4">
    <source>
        <dbReference type="ARBA" id="ARBA00023315"/>
    </source>
</evidence>
<dbReference type="InterPro" id="IPR011004">
    <property type="entry name" value="Trimer_LpxA-like_sf"/>
</dbReference>
<keyword evidence="7" id="KW-1185">Reference proteome</keyword>
<dbReference type="InterPro" id="IPR050179">
    <property type="entry name" value="Trans_hexapeptide_repeat"/>
</dbReference>
<keyword evidence="3" id="KW-0677">Repeat</keyword>
<dbReference type="InterPro" id="IPR001451">
    <property type="entry name" value="Hexapep"/>
</dbReference>
<reference evidence="7" key="1">
    <citation type="journal article" date="2019" name="Int. J. Syst. Evol. Microbiol.">
        <title>The Global Catalogue of Microorganisms (GCM) 10K type strain sequencing project: providing services to taxonomists for standard genome sequencing and annotation.</title>
        <authorList>
            <consortium name="The Broad Institute Genomics Platform"/>
            <consortium name="The Broad Institute Genome Sequencing Center for Infectious Disease"/>
            <person name="Wu L."/>
            <person name="Ma J."/>
        </authorList>
    </citation>
    <scope>NUCLEOTIDE SEQUENCE [LARGE SCALE GENOMIC DNA]</scope>
    <source>
        <strain evidence="7">KCTC 22245</strain>
    </source>
</reference>
<comment type="similarity">
    <text evidence="1">Belongs to the transferase hexapeptide repeat family.</text>
</comment>
<dbReference type="InterPro" id="IPR018357">
    <property type="entry name" value="Hexapep_transf_CS"/>
</dbReference>
<evidence type="ECO:0000256" key="2">
    <source>
        <dbReference type="ARBA" id="ARBA00022679"/>
    </source>
</evidence>
<evidence type="ECO:0000256" key="3">
    <source>
        <dbReference type="ARBA" id="ARBA00022737"/>
    </source>
</evidence>
<keyword evidence="2 6" id="KW-0808">Transferase</keyword>
<accession>A0ABV7MFF3</accession>
<feature type="region of interest" description="Disordered" evidence="5">
    <location>
        <begin position="1"/>
        <end position="22"/>
    </location>
</feature>
<evidence type="ECO:0000313" key="6">
    <source>
        <dbReference type="EMBL" id="MFC3303896.1"/>
    </source>
</evidence>